<comment type="caution">
    <text evidence="2">The sequence shown here is derived from an EMBL/GenBank/DDBJ whole genome shotgun (WGS) entry which is preliminary data.</text>
</comment>
<dbReference type="EMBL" id="RCMG01000452">
    <property type="protein sequence ID" value="KAG2854009.1"/>
    <property type="molecule type" value="Genomic_DNA"/>
</dbReference>
<proteinExistence type="predicted"/>
<keyword evidence="1" id="KW-0812">Transmembrane</keyword>
<evidence type="ECO:0000313" key="4">
    <source>
        <dbReference type="Proteomes" id="UP000735874"/>
    </source>
</evidence>
<dbReference type="EMBL" id="RCMK01000433">
    <property type="protein sequence ID" value="KAG2929023.1"/>
    <property type="molecule type" value="Genomic_DNA"/>
</dbReference>
<reference evidence="2" key="1">
    <citation type="submission" date="2018-10" db="EMBL/GenBank/DDBJ databases">
        <title>Effector identification in a new, highly contiguous assembly of the strawberry crown rot pathogen Phytophthora cactorum.</title>
        <authorList>
            <person name="Armitage A.D."/>
            <person name="Nellist C.F."/>
            <person name="Bates H."/>
            <person name="Vickerstaff R.J."/>
            <person name="Harrison R.J."/>
        </authorList>
    </citation>
    <scope>NUCLEOTIDE SEQUENCE</scope>
    <source>
        <strain evidence="2">15-7</strain>
        <strain evidence="3">4040</strain>
    </source>
</reference>
<dbReference type="Proteomes" id="UP000736787">
    <property type="component" value="Unassembled WGS sequence"/>
</dbReference>
<accession>A0A8T0YWE1</accession>
<name>A0A8T0YWE1_9STRA</name>
<dbReference type="AlphaFoldDB" id="A0A8T0YWE1"/>
<evidence type="ECO:0000256" key="1">
    <source>
        <dbReference type="SAM" id="Phobius"/>
    </source>
</evidence>
<protein>
    <submittedName>
        <fullName evidence="2">Uncharacterized protein</fullName>
    </submittedName>
</protein>
<keyword evidence="1" id="KW-1133">Transmembrane helix</keyword>
<gene>
    <name evidence="2" type="ORF">PC113_g13698</name>
    <name evidence="3" type="ORF">PC117_g14139</name>
</gene>
<feature type="transmembrane region" description="Helical" evidence="1">
    <location>
        <begin position="15"/>
        <end position="39"/>
    </location>
</feature>
<evidence type="ECO:0000313" key="2">
    <source>
        <dbReference type="EMBL" id="KAG2854009.1"/>
    </source>
</evidence>
<organism evidence="2 4">
    <name type="scientific">Phytophthora cactorum</name>
    <dbReference type="NCBI Taxonomy" id="29920"/>
    <lineage>
        <taxon>Eukaryota</taxon>
        <taxon>Sar</taxon>
        <taxon>Stramenopiles</taxon>
        <taxon>Oomycota</taxon>
        <taxon>Peronosporomycetes</taxon>
        <taxon>Peronosporales</taxon>
        <taxon>Peronosporaceae</taxon>
        <taxon>Phytophthora</taxon>
    </lineage>
</organism>
<dbReference type="Proteomes" id="UP000735874">
    <property type="component" value="Unassembled WGS sequence"/>
</dbReference>
<evidence type="ECO:0000313" key="3">
    <source>
        <dbReference type="EMBL" id="KAG2929023.1"/>
    </source>
</evidence>
<sequence length="91" mass="9793">MDTDLHQEVKIINPFLDFFLCSINSLSLLGLLAILTAYARGVTAQSYVRHSVSDTGAAVCQHRCHGMTRVDAALWSGCVSGGAPWGRTEIA</sequence>
<keyword evidence="1" id="KW-0472">Membrane</keyword>